<dbReference type="AlphaFoldDB" id="A0A918WIA8"/>
<protein>
    <submittedName>
        <fullName evidence="2">Uncharacterized protein</fullName>
    </submittedName>
</protein>
<proteinExistence type="predicted"/>
<dbReference type="Proteomes" id="UP000646244">
    <property type="component" value="Unassembled WGS sequence"/>
</dbReference>
<comment type="caution">
    <text evidence="2">The sequence shown here is derived from an EMBL/GenBank/DDBJ whole genome shotgun (WGS) entry which is preliminary data.</text>
</comment>
<dbReference type="EMBL" id="BMVB01000006">
    <property type="protein sequence ID" value="GHC46237.1"/>
    <property type="molecule type" value="Genomic_DNA"/>
</dbReference>
<name>A0A918WIA8_STRCJ</name>
<evidence type="ECO:0000313" key="3">
    <source>
        <dbReference type="Proteomes" id="UP000646244"/>
    </source>
</evidence>
<organism evidence="2 3">
    <name type="scientific">Streptomyces cinnamoneus</name>
    <name type="common">Streptoverticillium cinnamoneum</name>
    <dbReference type="NCBI Taxonomy" id="53446"/>
    <lineage>
        <taxon>Bacteria</taxon>
        <taxon>Bacillati</taxon>
        <taxon>Actinomycetota</taxon>
        <taxon>Actinomycetes</taxon>
        <taxon>Kitasatosporales</taxon>
        <taxon>Streptomycetaceae</taxon>
        <taxon>Streptomyces</taxon>
        <taxon>Streptomyces cinnamoneus group</taxon>
    </lineage>
</organism>
<evidence type="ECO:0000256" key="1">
    <source>
        <dbReference type="SAM" id="MobiDB-lite"/>
    </source>
</evidence>
<evidence type="ECO:0000313" key="2">
    <source>
        <dbReference type="EMBL" id="GHC46237.1"/>
    </source>
</evidence>
<accession>A0A918WIA8</accession>
<sequence>MVPPQARPVRAGRNPTGRHDEAEPFAAQGMPGDLRATEPTHRPTHHPAGGRDPAETTATRPGDLRTAEPTRPLTCHPATAETRRAA</sequence>
<reference evidence="2" key="2">
    <citation type="submission" date="2020-09" db="EMBL/GenBank/DDBJ databases">
        <authorList>
            <person name="Sun Q."/>
            <person name="Ohkuma M."/>
        </authorList>
    </citation>
    <scope>NUCLEOTIDE SEQUENCE</scope>
    <source>
        <strain evidence="2">JCM 4633</strain>
    </source>
</reference>
<reference evidence="2" key="1">
    <citation type="journal article" date="2014" name="Int. J. Syst. Evol. Microbiol.">
        <title>Complete genome sequence of Corynebacterium casei LMG S-19264T (=DSM 44701T), isolated from a smear-ripened cheese.</title>
        <authorList>
            <consortium name="US DOE Joint Genome Institute (JGI-PGF)"/>
            <person name="Walter F."/>
            <person name="Albersmeier A."/>
            <person name="Kalinowski J."/>
            <person name="Ruckert C."/>
        </authorList>
    </citation>
    <scope>NUCLEOTIDE SEQUENCE</scope>
    <source>
        <strain evidence="2">JCM 4633</strain>
    </source>
</reference>
<feature type="region of interest" description="Disordered" evidence="1">
    <location>
        <begin position="1"/>
        <end position="86"/>
    </location>
</feature>
<gene>
    <name evidence="2" type="ORF">GCM10010507_21970</name>
</gene>